<name>A0AAV1GTB2_XYRNO</name>
<proteinExistence type="predicted"/>
<dbReference type="Proteomes" id="UP001178508">
    <property type="component" value="Chromosome 16"/>
</dbReference>
<feature type="compositionally biased region" description="Basic and acidic residues" evidence="1">
    <location>
        <begin position="56"/>
        <end position="72"/>
    </location>
</feature>
<evidence type="ECO:0000313" key="2">
    <source>
        <dbReference type="EMBL" id="CAJ1076738.1"/>
    </source>
</evidence>
<gene>
    <name evidence="2" type="ORF">XNOV1_A029802</name>
</gene>
<dbReference type="AlphaFoldDB" id="A0AAV1GTB2"/>
<feature type="compositionally biased region" description="Basic and acidic residues" evidence="1">
    <location>
        <begin position="18"/>
        <end position="46"/>
    </location>
</feature>
<dbReference type="EMBL" id="OY660879">
    <property type="protein sequence ID" value="CAJ1076738.1"/>
    <property type="molecule type" value="Genomic_DNA"/>
</dbReference>
<organism evidence="2 3">
    <name type="scientific">Xyrichtys novacula</name>
    <name type="common">Pearly razorfish</name>
    <name type="synonym">Hemipteronotus novacula</name>
    <dbReference type="NCBI Taxonomy" id="13765"/>
    <lineage>
        <taxon>Eukaryota</taxon>
        <taxon>Metazoa</taxon>
        <taxon>Chordata</taxon>
        <taxon>Craniata</taxon>
        <taxon>Vertebrata</taxon>
        <taxon>Euteleostomi</taxon>
        <taxon>Actinopterygii</taxon>
        <taxon>Neopterygii</taxon>
        <taxon>Teleostei</taxon>
        <taxon>Neoteleostei</taxon>
        <taxon>Acanthomorphata</taxon>
        <taxon>Eupercaria</taxon>
        <taxon>Labriformes</taxon>
        <taxon>Labridae</taxon>
        <taxon>Xyrichtys</taxon>
    </lineage>
</organism>
<sequence length="192" mass="22507">MRKPAGLHLQKTLPSVSYRDDITDRQSQHRETERTETERGDKEEQRGRKKKKRKKNEVEEKVPETFLKLRGDGRRKKVSNFFTGEEKSFERLQRVHRSIYMCPEETGTDLLREQSWNRSLLREFTGCSFRTETCPQEGDQDRDLGSGQRPVLRKEAWAQDRDLSSGRRPGLRKETWAQEGDLGSGQSPGVWR</sequence>
<keyword evidence="3" id="KW-1185">Reference proteome</keyword>
<evidence type="ECO:0000256" key="1">
    <source>
        <dbReference type="SAM" id="MobiDB-lite"/>
    </source>
</evidence>
<protein>
    <submittedName>
        <fullName evidence="2">Uncharacterized protein</fullName>
    </submittedName>
</protein>
<evidence type="ECO:0000313" key="3">
    <source>
        <dbReference type="Proteomes" id="UP001178508"/>
    </source>
</evidence>
<feature type="compositionally biased region" description="Basic and acidic residues" evidence="1">
    <location>
        <begin position="152"/>
        <end position="176"/>
    </location>
</feature>
<reference evidence="2" key="1">
    <citation type="submission" date="2023-08" db="EMBL/GenBank/DDBJ databases">
        <authorList>
            <person name="Alioto T."/>
            <person name="Alioto T."/>
            <person name="Gomez Garrido J."/>
        </authorList>
    </citation>
    <scope>NUCLEOTIDE SEQUENCE</scope>
</reference>
<accession>A0AAV1GTB2</accession>
<feature type="region of interest" description="Disordered" evidence="1">
    <location>
        <begin position="1"/>
        <end position="73"/>
    </location>
</feature>
<feature type="region of interest" description="Disordered" evidence="1">
    <location>
        <begin position="132"/>
        <end position="192"/>
    </location>
</feature>